<protein>
    <recommendedName>
        <fullName evidence="3">F-box domain-containing protein</fullName>
    </recommendedName>
</protein>
<comment type="caution">
    <text evidence="1">The sequence shown here is derived from an EMBL/GenBank/DDBJ whole genome shotgun (WGS) entry which is preliminary data.</text>
</comment>
<dbReference type="InParanoid" id="A0A1C7NPV1"/>
<dbReference type="OrthoDB" id="2288800at2759"/>
<accession>A0A1C7NPV1</accession>
<reference evidence="1 2" key="1">
    <citation type="submission" date="2016-03" db="EMBL/GenBank/DDBJ databases">
        <title>Choanephora cucurbitarum.</title>
        <authorList>
            <person name="Min B."/>
            <person name="Park H."/>
            <person name="Park J.-H."/>
            <person name="Shin H.-D."/>
            <person name="Choi I.-G."/>
        </authorList>
    </citation>
    <scope>NUCLEOTIDE SEQUENCE [LARGE SCALE GENOMIC DNA]</scope>
    <source>
        <strain evidence="1 2">KUS-F28377</strain>
    </source>
</reference>
<proteinExistence type="predicted"/>
<gene>
    <name evidence="1" type="ORF">A0J61_00830</name>
</gene>
<dbReference type="SUPFAM" id="SSF52047">
    <property type="entry name" value="RNI-like"/>
    <property type="match status" value="1"/>
</dbReference>
<evidence type="ECO:0000313" key="2">
    <source>
        <dbReference type="Proteomes" id="UP000093000"/>
    </source>
</evidence>
<evidence type="ECO:0008006" key="3">
    <source>
        <dbReference type="Google" id="ProtNLM"/>
    </source>
</evidence>
<dbReference type="EMBL" id="LUGH01000021">
    <property type="protein sequence ID" value="OBZ91132.1"/>
    <property type="molecule type" value="Genomic_DNA"/>
</dbReference>
<keyword evidence="2" id="KW-1185">Reference proteome</keyword>
<organism evidence="1 2">
    <name type="scientific">Choanephora cucurbitarum</name>
    <dbReference type="NCBI Taxonomy" id="101091"/>
    <lineage>
        <taxon>Eukaryota</taxon>
        <taxon>Fungi</taxon>
        <taxon>Fungi incertae sedis</taxon>
        <taxon>Mucoromycota</taxon>
        <taxon>Mucoromycotina</taxon>
        <taxon>Mucoromycetes</taxon>
        <taxon>Mucorales</taxon>
        <taxon>Mucorineae</taxon>
        <taxon>Choanephoraceae</taxon>
        <taxon>Choanephoroideae</taxon>
        <taxon>Choanephora</taxon>
    </lineage>
</organism>
<name>A0A1C7NPV1_9FUNG</name>
<dbReference type="InterPro" id="IPR032675">
    <property type="entry name" value="LRR_dom_sf"/>
</dbReference>
<dbReference type="Gene3D" id="3.80.10.10">
    <property type="entry name" value="Ribonuclease Inhibitor"/>
    <property type="match status" value="1"/>
</dbReference>
<dbReference type="Proteomes" id="UP000093000">
    <property type="component" value="Unassembled WGS sequence"/>
</dbReference>
<dbReference type="AlphaFoldDB" id="A0A1C7NPV1"/>
<sequence length="361" mass="42275">MIASSFFTEGIRVHLSDTRIEMLLNDLLKYKSFGPKITKVALSNHSTGQIEPTLFRSTLSLCPNLTEIEFDTNEIYHYLRALNSREALLPSIQEIRITSLELCSPAIRRFHVWLYYRFRMTITTLEITDANTNDALNTYGGLVAFIRLFPNLKHLKAESNTMLRDRSISIDLHALLTNAPQLESLELFFFNMVTSNIRKPQEPTEYSTLKRLKLDVSRAEFNTLDYITTRFKHLHNITFVASRLVPNNALTTSQEQATIDCFLDYCSKIEETKVWFIFRHRQYFKDNTNKCPIHHALWSVEWASEELEFELTSLYNDMLFDEMHDIEDFLDFHDEGYWVSYYPDEDEDGDALAFHYASIHV</sequence>
<evidence type="ECO:0000313" key="1">
    <source>
        <dbReference type="EMBL" id="OBZ91132.1"/>
    </source>
</evidence>